<dbReference type="EMBL" id="JBHTOF010000080">
    <property type="protein sequence ID" value="MFD1465748.1"/>
    <property type="molecule type" value="Genomic_DNA"/>
</dbReference>
<name>A0ABW4DPK5_9LACO</name>
<keyword evidence="1" id="KW-0012">Acyltransferase</keyword>
<protein>
    <submittedName>
        <fullName evidence="1">Acyl-phosphate glycerol 3-phosphate acyltransferase</fullName>
    </submittedName>
</protein>
<keyword evidence="1" id="KW-0808">Transferase</keyword>
<dbReference type="RefSeq" id="WP_125578722.1">
    <property type="nucleotide sequence ID" value="NZ_JBHTOF010000080.1"/>
</dbReference>
<comment type="caution">
    <text evidence="1">The sequence shown here is derived from an EMBL/GenBank/DDBJ whole genome shotgun (WGS) entry which is preliminary data.</text>
</comment>
<evidence type="ECO:0000313" key="1">
    <source>
        <dbReference type="EMBL" id="MFD1465748.1"/>
    </source>
</evidence>
<gene>
    <name evidence="1" type="ORF">ACFQ4L_06705</name>
</gene>
<keyword evidence="2" id="KW-1185">Reference proteome</keyword>
<sequence length="257" mass="29982">MRQAKIYNYQTFTDDFVVNKNQDYQLAADYSWSPPEKSVRVKSSIVNLFARLASFAYYHCWARPTIVNRQLLQDYPAGGFLYANHTQPQGDAFIPYHLFHRKPINFLVSAANLGIPGLGRWLPYGGVLPIPQTLHQFGCLNKEIYRRIADKQIVLIYPEAHVWPYYTKIRPLPLASFHYPISAKVASFCMTTTYQKSRWRKRPHMTIYIDGPFYPQTELTVKQQQAQLRDEIAACMTKRSQASNVDYIQYRQVEDEN</sequence>
<dbReference type="Proteomes" id="UP001597244">
    <property type="component" value="Unassembled WGS sequence"/>
</dbReference>
<dbReference type="GO" id="GO:0016746">
    <property type="term" value="F:acyltransferase activity"/>
    <property type="evidence" value="ECO:0007669"/>
    <property type="project" value="UniProtKB-KW"/>
</dbReference>
<accession>A0ABW4DPK5</accession>
<evidence type="ECO:0000313" key="2">
    <source>
        <dbReference type="Proteomes" id="UP001597244"/>
    </source>
</evidence>
<proteinExistence type="predicted"/>
<organism evidence="1 2">
    <name type="scientific">Lapidilactobacillus mulanensis</name>
    <dbReference type="NCBI Taxonomy" id="2485999"/>
    <lineage>
        <taxon>Bacteria</taxon>
        <taxon>Bacillati</taxon>
        <taxon>Bacillota</taxon>
        <taxon>Bacilli</taxon>
        <taxon>Lactobacillales</taxon>
        <taxon>Lactobacillaceae</taxon>
        <taxon>Lapidilactobacillus</taxon>
    </lineage>
</organism>
<reference evidence="2" key="1">
    <citation type="journal article" date="2019" name="Int. J. Syst. Evol. Microbiol.">
        <title>The Global Catalogue of Microorganisms (GCM) 10K type strain sequencing project: providing services to taxonomists for standard genome sequencing and annotation.</title>
        <authorList>
            <consortium name="The Broad Institute Genomics Platform"/>
            <consortium name="The Broad Institute Genome Sequencing Center for Infectious Disease"/>
            <person name="Wu L."/>
            <person name="Ma J."/>
        </authorList>
    </citation>
    <scope>NUCLEOTIDE SEQUENCE [LARGE SCALE GENOMIC DNA]</scope>
    <source>
        <strain evidence="2">CCM 8951</strain>
    </source>
</reference>